<dbReference type="InterPro" id="IPR035959">
    <property type="entry name" value="RutC-like_sf"/>
</dbReference>
<dbReference type="OrthoDB" id="3212792at2"/>
<sequence length="134" mass="14043">MAHTIINPETLHNPVGFGYSHIARGSGEIVFIAGQYASDGDGHVTSEDFAEQVEQSFANLGSALAAAGLDFRHVVQIRTHIVGHDAAKLEILARAVQEIWGDLPPTQTLTGVAALALPGMLFEVDAVALAGDVS</sequence>
<dbReference type="PANTHER" id="PTHR43857">
    <property type="entry name" value="BLR7761 PROTEIN"/>
    <property type="match status" value="1"/>
</dbReference>
<dbReference type="EMBL" id="SMKP01000225">
    <property type="protein sequence ID" value="TDD11112.1"/>
    <property type="molecule type" value="Genomic_DNA"/>
</dbReference>
<evidence type="ECO:0000313" key="1">
    <source>
        <dbReference type="EMBL" id="TDD11112.1"/>
    </source>
</evidence>
<dbReference type="Proteomes" id="UP000294543">
    <property type="component" value="Unassembled WGS sequence"/>
</dbReference>
<proteinExistence type="predicted"/>
<dbReference type="SUPFAM" id="SSF55298">
    <property type="entry name" value="YjgF-like"/>
    <property type="match status" value="1"/>
</dbReference>
<dbReference type="Pfam" id="PF01042">
    <property type="entry name" value="Ribonuc_L-PSP"/>
    <property type="match status" value="1"/>
</dbReference>
<dbReference type="CDD" id="cd00448">
    <property type="entry name" value="YjgF_YER057c_UK114_family"/>
    <property type="match status" value="1"/>
</dbReference>
<organism evidence="1 2">
    <name type="scientific">Nonomuraea diastatica</name>
    <dbReference type="NCBI Taxonomy" id="1848329"/>
    <lineage>
        <taxon>Bacteria</taxon>
        <taxon>Bacillati</taxon>
        <taxon>Actinomycetota</taxon>
        <taxon>Actinomycetes</taxon>
        <taxon>Streptosporangiales</taxon>
        <taxon>Streptosporangiaceae</taxon>
        <taxon>Nonomuraea</taxon>
    </lineage>
</organism>
<protein>
    <submittedName>
        <fullName evidence="1">RidA family protein</fullName>
    </submittedName>
</protein>
<comment type="caution">
    <text evidence="1">The sequence shown here is derived from an EMBL/GenBank/DDBJ whole genome shotgun (WGS) entry which is preliminary data.</text>
</comment>
<gene>
    <name evidence="1" type="ORF">E1294_45735</name>
</gene>
<keyword evidence="2" id="KW-1185">Reference proteome</keyword>
<dbReference type="InterPro" id="IPR006175">
    <property type="entry name" value="YjgF/YER057c/UK114"/>
</dbReference>
<dbReference type="RefSeq" id="WP_132518039.1">
    <property type="nucleotide sequence ID" value="NZ_SMKP01000225.1"/>
</dbReference>
<dbReference type="Gene3D" id="3.30.1330.40">
    <property type="entry name" value="RutC-like"/>
    <property type="match status" value="1"/>
</dbReference>
<reference evidence="1 2" key="1">
    <citation type="submission" date="2019-03" db="EMBL/GenBank/DDBJ databases">
        <title>Draft genome sequences of novel Actinobacteria.</title>
        <authorList>
            <person name="Sahin N."/>
            <person name="Ay H."/>
            <person name="Saygin H."/>
        </authorList>
    </citation>
    <scope>NUCLEOTIDE SEQUENCE [LARGE SCALE GENOMIC DNA]</scope>
    <source>
        <strain evidence="1 2">KC712</strain>
    </source>
</reference>
<dbReference type="AlphaFoldDB" id="A0A4R4VYC2"/>
<dbReference type="PANTHER" id="PTHR43857:SF1">
    <property type="entry name" value="YJGH FAMILY PROTEIN"/>
    <property type="match status" value="1"/>
</dbReference>
<name>A0A4R4VYC2_9ACTN</name>
<evidence type="ECO:0000313" key="2">
    <source>
        <dbReference type="Proteomes" id="UP000294543"/>
    </source>
</evidence>
<accession>A0A4R4VYC2</accession>